<dbReference type="InterPro" id="IPR001496">
    <property type="entry name" value="SOCS_box"/>
</dbReference>
<keyword evidence="3" id="KW-1185">Reference proteome</keyword>
<accession>A0A4Y2AS21</accession>
<dbReference type="Gene3D" id="1.10.750.20">
    <property type="entry name" value="SOCS box"/>
    <property type="match status" value="1"/>
</dbReference>
<evidence type="ECO:0000313" key="3">
    <source>
        <dbReference type="Proteomes" id="UP000499080"/>
    </source>
</evidence>
<protein>
    <recommendedName>
        <fullName evidence="1">SOCS box domain-containing protein</fullName>
    </recommendedName>
</protein>
<dbReference type="SUPFAM" id="SSF158235">
    <property type="entry name" value="SOCS box-like"/>
    <property type="match status" value="1"/>
</dbReference>
<dbReference type="OrthoDB" id="6419934at2759"/>
<dbReference type="EMBL" id="BGPR01000029">
    <property type="protein sequence ID" value="GBL82590.1"/>
    <property type="molecule type" value="Genomic_DNA"/>
</dbReference>
<dbReference type="SMART" id="SM00969">
    <property type="entry name" value="SOCS_box"/>
    <property type="match status" value="1"/>
</dbReference>
<evidence type="ECO:0000259" key="1">
    <source>
        <dbReference type="PROSITE" id="PS50225"/>
    </source>
</evidence>
<proteinExistence type="predicted"/>
<dbReference type="Pfam" id="PF07525">
    <property type="entry name" value="SOCS_box"/>
    <property type="match status" value="1"/>
</dbReference>
<comment type="caution">
    <text evidence="2">The sequence shown here is derived from an EMBL/GenBank/DDBJ whole genome shotgun (WGS) entry which is preliminary data.</text>
</comment>
<organism evidence="2 3">
    <name type="scientific">Araneus ventricosus</name>
    <name type="common">Orbweaver spider</name>
    <name type="synonym">Epeira ventricosa</name>
    <dbReference type="NCBI Taxonomy" id="182803"/>
    <lineage>
        <taxon>Eukaryota</taxon>
        <taxon>Metazoa</taxon>
        <taxon>Ecdysozoa</taxon>
        <taxon>Arthropoda</taxon>
        <taxon>Chelicerata</taxon>
        <taxon>Arachnida</taxon>
        <taxon>Araneae</taxon>
        <taxon>Araneomorphae</taxon>
        <taxon>Entelegynae</taxon>
        <taxon>Araneoidea</taxon>
        <taxon>Araneidae</taxon>
        <taxon>Araneus</taxon>
    </lineage>
</organism>
<dbReference type="Proteomes" id="UP000499080">
    <property type="component" value="Unassembled WGS sequence"/>
</dbReference>
<reference evidence="2 3" key="1">
    <citation type="journal article" date="2019" name="Sci. Rep.">
        <title>Orb-weaving spider Araneus ventricosus genome elucidates the spidroin gene catalogue.</title>
        <authorList>
            <person name="Kono N."/>
            <person name="Nakamura H."/>
            <person name="Ohtoshi R."/>
            <person name="Moran D.A.P."/>
            <person name="Shinohara A."/>
            <person name="Yoshida Y."/>
            <person name="Fujiwara M."/>
            <person name="Mori M."/>
            <person name="Tomita M."/>
            <person name="Arakawa K."/>
        </authorList>
    </citation>
    <scope>NUCLEOTIDE SEQUENCE [LARGE SCALE GENOMIC DNA]</scope>
</reference>
<dbReference type="AlphaFoldDB" id="A0A4Y2AS21"/>
<name>A0A4Y2AS21_ARAVE</name>
<dbReference type="InterPro" id="IPR036036">
    <property type="entry name" value="SOCS_box-like_dom_sf"/>
</dbReference>
<feature type="domain" description="SOCS box" evidence="1">
    <location>
        <begin position="262"/>
        <end position="317"/>
    </location>
</feature>
<dbReference type="PROSITE" id="PS50225">
    <property type="entry name" value="SOCS"/>
    <property type="match status" value="1"/>
</dbReference>
<evidence type="ECO:0000313" key="2">
    <source>
        <dbReference type="EMBL" id="GBL82590.1"/>
    </source>
</evidence>
<dbReference type="GO" id="GO:0035556">
    <property type="term" value="P:intracellular signal transduction"/>
    <property type="evidence" value="ECO:0007669"/>
    <property type="project" value="InterPro"/>
</dbReference>
<sequence length="320" mass="37655">MDQQTQSLNLRTLFMILDYPFNFTPLQERRIDYERFMNRIKAGQGNARYKPGLSCCLLIELLSKFCPDLSTNHVIDFLNREFVELEEKSKLIYYISGRSKVLDIILSHCQKVKLDFWGVWNNSVVSQASFNILTAAILFENDRSVQVLLKYGFPYAVTENTFFSLCDRFLRLTYDGVNIATRNVERNIIYYPRRRRLQLALILFHLFTRSAQLSSKVVRCLRLMWSAIEDPFFSDQELYDILSPVMEENFQVRFKQLCSDCQVRGDLTRETGPRDLKHLARCAVRKSLAKKFLLPDGIEELPLPTTVKEYLQLHPWIKEY</sequence>
<gene>
    <name evidence="2" type="ORF">AVEN_263678_1</name>
</gene>